<keyword evidence="4" id="KW-1185">Reference proteome</keyword>
<evidence type="ECO:0000256" key="2">
    <source>
        <dbReference type="ARBA" id="ARBA00023002"/>
    </source>
</evidence>
<sequence length="316" mass="34484">MVHVGSLPASIPKHWGADFTPTQHRSLTPSIDPTKVKLPPSFTVLITGAGKGFGASTALSYAQAGASAIIIVARTLSDLEGVSKQINEISPSTKVLCVPCDVTKEDQVIDLAKKVKERFNRLDVLINNAGKGVSFLADDSVAGGKRFPCDFIEGSSDEFRDCFELNFFGTYLCVRHLLPLIIATEGGAKAIINIVSGAVHLASAFLSPIPYNISKLAIVRMSQFLDDSHRERHGVACYALHPGSAKTPLTDGFPPLWDPILVDDVELCGGYCVWLTKEKREWLSGRFVCSEWDVDELETMKDEIVKGDKLRFTMDV</sequence>
<dbReference type="PANTHER" id="PTHR43115">
    <property type="entry name" value="DEHYDROGENASE/REDUCTASE SDR FAMILY MEMBER 11"/>
    <property type="match status" value="1"/>
</dbReference>
<gene>
    <name evidence="3" type="ORF">IFR04_014975</name>
</gene>
<dbReference type="GO" id="GO:0016491">
    <property type="term" value="F:oxidoreductase activity"/>
    <property type="evidence" value="ECO:0007669"/>
    <property type="project" value="UniProtKB-KW"/>
</dbReference>
<evidence type="ECO:0000256" key="1">
    <source>
        <dbReference type="ARBA" id="ARBA00006484"/>
    </source>
</evidence>
<dbReference type="InterPro" id="IPR002347">
    <property type="entry name" value="SDR_fam"/>
</dbReference>
<dbReference type="InterPro" id="IPR036291">
    <property type="entry name" value="NAD(P)-bd_dom_sf"/>
</dbReference>
<dbReference type="PANTHER" id="PTHR43115:SF4">
    <property type="entry name" value="DEHYDROGENASE_REDUCTASE SDR FAMILY MEMBER 11"/>
    <property type="match status" value="1"/>
</dbReference>
<accession>A0A8H7W5T0</accession>
<evidence type="ECO:0000313" key="4">
    <source>
        <dbReference type="Proteomes" id="UP000664132"/>
    </source>
</evidence>
<dbReference type="PRINTS" id="PR00081">
    <property type="entry name" value="GDHRDH"/>
</dbReference>
<dbReference type="Proteomes" id="UP000664132">
    <property type="component" value="Unassembled WGS sequence"/>
</dbReference>
<comment type="caution">
    <text evidence="3">The sequence shown here is derived from an EMBL/GenBank/DDBJ whole genome shotgun (WGS) entry which is preliminary data.</text>
</comment>
<reference evidence="3" key="1">
    <citation type="submission" date="2021-02" db="EMBL/GenBank/DDBJ databases">
        <title>Genome sequence Cadophora malorum strain M34.</title>
        <authorList>
            <person name="Stefanovic E."/>
            <person name="Vu D."/>
            <person name="Scully C."/>
            <person name="Dijksterhuis J."/>
            <person name="Roader J."/>
            <person name="Houbraken J."/>
        </authorList>
    </citation>
    <scope>NUCLEOTIDE SEQUENCE</scope>
    <source>
        <strain evidence="3">M34</strain>
    </source>
</reference>
<evidence type="ECO:0000313" key="3">
    <source>
        <dbReference type="EMBL" id="KAG4411884.1"/>
    </source>
</evidence>
<dbReference type="Gene3D" id="3.40.50.720">
    <property type="entry name" value="NAD(P)-binding Rossmann-like Domain"/>
    <property type="match status" value="1"/>
</dbReference>
<organism evidence="3 4">
    <name type="scientific">Cadophora malorum</name>
    <dbReference type="NCBI Taxonomy" id="108018"/>
    <lineage>
        <taxon>Eukaryota</taxon>
        <taxon>Fungi</taxon>
        <taxon>Dikarya</taxon>
        <taxon>Ascomycota</taxon>
        <taxon>Pezizomycotina</taxon>
        <taxon>Leotiomycetes</taxon>
        <taxon>Helotiales</taxon>
        <taxon>Ploettnerulaceae</taxon>
        <taxon>Cadophora</taxon>
    </lineage>
</organism>
<dbReference type="CDD" id="cd05233">
    <property type="entry name" value="SDR_c"/>
    <property type="match status" value="1"/>
</dbReference>
<evidence type="ECO:0008006" key="5">
    <source>
        <dbReference type="Google" id="ProtNLM"/>
    </source>
</evidence>
<comment type="similarity">
    <text evidence="1">Belongs to the short-chain dehydrogenases/reductases (SDR) family.</text>
</comment>
<dbReference type="OrthoDB" id="1933717at2759"/>
<keyword evidence="2" id="KW-0560">Oxidoreductase</keyword>
<dbReference type="EMBL" id="JAFJYH010000430">
    <property type="protein sequence ID" value="KAG4411884.1"/>
    <property type="molecule type" value="Genomic_DNA"/>
</dbReference>
<name>A0A8H7W5T0_9HELO</name>
<dbReference type="SUPFAM" id="SSF51735">
    <property type="entry name" value="NAD(P)-binding Rossmann-fold domains"/>
    <property type="match status" value="1"/>
</dbReference>
<proteinExistence type="inferred from homology"/>
<dbReference type="AlphaFoldDB" id="A0A8H7W5T0"/>
<protein>
    <recommendedName>
        <fullName evidence="5">NAD(P)-binding protein</fullName>
    </recommendedName>
</protein>
<dbReference type="Pfam" id="PF00106">
    <property type="entry name" value="adh_short"/>
    <property type="match status" value="1"/>
</dbReference>